<dbReference type="InterPro" id="IPR007197">
    <property type="entry name" value="rSAM"/>
</dbReference>
<proteinExistence type="predicted"/>
<name>A0A2T4ILY1_9HYPH</name>
<dbReference type="PANTHER" id="PTHR13932">
    <property type="entry name" value="COPROPORPHYRINIGEN III OXIDASE"/>
    <property type="match status" value="1"/>
</dbReference>
<dbReference type="PROSITE" id="PS51918">
    <property type="entry name" value="RADICAL_SAM"/>
    <property type="match status" value="1"/>
</dbReference>
<keyword evidence="3" id="KW-1185">Reference proteome</keyword>
<dbReference type="Pfam" id="PF04055">
    <property type="entry name" value="Radical_SAM"/>
    <property type="match status" value="1"/>
</dbReference>
<organism evidence="2 3">
    <name type="scientific">Mesorhizobium helmanticense</name>
    <dbReference type="NCBI Taxonomy" id="1776423"/>
    <lineage>
        <taxon>Bacteria</taxon>
        <taxon>Pseudomonadati</taxon>
        <taxon>Pseudomonadota</taxon>
        <taxon>Alphaproteobacteria</taxon>
        <taxon>Hyphomicrobiales</taxon>
        <taxon>Phyllobacteriaceae</taxon>
        <taxon>Mesorhizobium</taxon>
    </lineage>
</organism>
<accession>A0A2T4ILY1</accession>
<evidence type="ECO:0000313" key="2">
    <source>
        <dbReference type="EMBL" id="PTE06659.1"/>
    </source>
</evidence>
<dbReference type="EMBL" id="PZJX01000060">
    <property type="protein sequence ID" value="PTE06659.1"/>
    <property type="molecule type" value="Genomic_DNA"/>
</dbReference>
<feature type="domain" description="Radical SAM core" evidence="1">
    <location>
        <begin position="70"/>
        <end position="315"/>
    </location>
</feature>
<gene>
    <name evidence="2" type="ORF">C9427_30495</name>
</gene>
<dbReference type="PANTHER" id="PTHR13932:SF5">
    <property type="entry name" value="RADICAL S-ADENOSYL METHIONINE DOMAIN-CONTAINING PROTEIN 1, MITOCHONDRIAL"/>
    <property type="match status" value="1"/>
</dbReference>
<dbReference type="OrthoDB" id="9808022at2"/>
<dbReference type="AlphaFoldDB" id="A0A2T4ILY1"/>
<evidence type="ECO:0000313" key="3">
    <source>
        <dbReference type="Proteomes" id="UP000240259"/>
    </source>
</evidence>
<sequence length="495" mass="57464">MWLAADVDKTAIAHKDHKEPVVNMHLPSDRNGSASIPYPRKCYLPFILYPPAMRRNDKGHRFIVDDVDMDKDGGDFVLYLSVPYCRVRCKACPYFIEVLRKGDRRGEEDRYVAALIKDIRHWASYRKWRTGRLRAIYLGGGTGSILKTDSLRAIVDAVFESFNIADDYCFTLEGNARDFDEEKINYVARSKITRISLGVQSFQPKILRIVGSPHAAAQSIGVIRAFQDQGFFNIQMDLMFNMPEHTLDVWKRDLDVMADLNIPHFTVYLYRIHPDTPQAKLIRAGKVKPALHPDEQAVRDMKREVSDLAKAKDFRQYMVDHFCREGFENKYNEWSWKIYTDALAIGPGGYSYFDGYRLGTGKDVDEYLAHVDRGEFLITAVGDRMTERIERERYVIFTLLFFVVEFTAYRKKFGAGFLDDFGPIVNRLKEKNLVEVDERQMRLTELGVEWHSNVLLEFFNPTFWADEDALLEPNWSMNIPMVEVSAQSRKYWLGE</sequence>
<dbReference type="GO" id="GO:0005737">
    <property type="term" value="C:cytoplasm"/>
    <property type="evidence" value="ECO:0007669"/>
    <property type="project" value="TreeGrafter"/>
</dbReference>
<dbReference type="SUPFAM" id="SSF102114">
    <property type="entry name" value="Radical SAM enzymes"/>
    <property type="match status" value="1"/>
</dbReference>
<dbReference type="SFLD" id="SFLDG01065">
    <property type="entry name" value="anaerobic_coproporphyrinogen-I"/>
    <property type="match status" value="1"/>
</dbReference>
<protein>
    <recommendedName>
        <fullName evidence="1">Radical SAM core domain-containing protein</fullName>
    </recommendedName>
</protein>
<dbReference type="RefSeq" id="WP_107652731.1">
    <property type="nucleotide sequence ID" value="NZ_PZJX01000060.1"/>
</dbReference>
<dbReference type="GO" id="GO:0006779">
    <property type="term" value="P:porphyrin-containing compound biosynthetic process"/>
    <property type="evidence" value="ECO:0007669"/>
    <property type="project" value="TreeGrafter"/>
</dbReference>
<reference evidence="2 3" key="1">
    <citation type="submission" date="2018-03" db="EMBL/GenBank/DDBJ databases">
        <title>Genome sequence of the symbiotic type strain Mesorhizobium helmanticense CSLC115NT isolated from Lotus corniculatus nodules.</title>
        <authorList>
            <person name="Sannazzaro A.I."/>
            <person name="Torres Tejerizo G.A."/>
            <person name="Dip D."/>
            <person name="Caballero M."/>
            <person name="Pistorio M."/>
            <person name="Estrella M.J."/>
        </authorList>
    </citation>
    <scope>NUCLEOTIDE SEQUENCE [LARGE SCALE GENOMIC DNA]</scope>
    <source>
        <strain evidence="2 3">CSLC115N</strain>
    </source>
</reference>
<dbReference type="Proteomes" id="UP000240259">
    <property type="component" value="Unassembled WGS sequence"/>
</dbReference>
<dbReference type="SFLD" id="SFLDS00029">
    <property type="entry name" value="Radical_SAM"/>
    <property type="match status" value="1"/>
</dbReference>
<dbReference type="GO" id="GO:0051539">
    <property type="term" value="F:4 iron, 4 sulfur cluster binding"/>
    <property type="evidence" value="ECO:0007669"/>
    <property type="project" value="TreeGrafter"/>
</dbReference>
<dbReference type="InterPro" id="IPR058240">
    <property type="entry name" value="rSAM_sf"/>
</dbReference>
<dbReference type="GO" id="GO:0003824">
    <property type="term" value="F:catalytic activity"/>
    <property type="evidence" value="ECO:0007669"/>
    <property type="project" value="InterPro"/>
</dbReference>
<dbReference type="SMART" id="SM00729">
    <property type="entry name" value="Elp3"/>
    <property type="match status" value="1"/>
</dbReference>
<dbReference type="Gene3D" id="3.80.30.20">
    <property type="entry name" value="tm_1862 like domain"/>
    <property type="match status" value="1"/>
</dbReference>
<evidence type="ECO:0000259" key="1">
    <source>
        <dbReference type="PROSITE" id="PS51918"/>
    </source>
</evidence>
<dbReference type="InterPro" id="IPR034505">
    <property type="entry name" value="Coproporphyrinogen-III_oxidase"/>
</dbReference>
<comment type="caution">
    <text evidence="2">The sequence shown here is derived from an EMBL/GenBank/DDBJ whole genome shotgun (WGS) entry which is preliminary data.</text>
</comment>
<dbReference type="InterPro" id="IPR023404">
    <property type="entry name" value="rSAM_horseshoe"/>
</dbReference>
<dbReference type="InterPro" id="IPR006638">
    <property type="entry name" value="Elp3/MiaA/NifB-like_rSAM"/>
</dbReference>